<dbReference type="AlphaFoldDB" id="A0A6B0V0I2"/>
<reference evidence="2" key="1">
    <citation type="submission" date="2019-12" db="EMBL/GenBank/DDBJ databases">
        <title>An insight into the sialome of adult female Ixodes ricinus ticks feeding for 6 days.</title>
        <authorList>
            <person name="Perner J."/>
            <person name="Ribeiro J.M.C."/>
        </authorList>
    </citation>
    <scope>NUCLEOTIDE SEQUENCE</scope>
    <source>
        <strain evidence="2">Semi-engorged</strain>
        <tissue evidence="2">Salivary glands</tissue>
    </source>
</reference>
<evidence type="ECO:0000313" key="2">
    <source>
        <dbReference type="EMBL" id="MXU95529.1"/>
    </source>
</evidence>
<feature type="signal peptide" evidence="1">
    <location>
        <begin position="1"/>
        <end position="37"/>
    </location>
</feature>
<dbReference type="EMBL" id="GIFC01013446">
    <property type="protein sequence ID" value="MXU95529.1"/>
    <property type="molecule type" value="Transcribed_RNA"/>
</dbReference>
<sequence>MQNCSNVWQHSQRCHLCCIKIPLLFVNFVALSVRIEAYCIPSSILTHTCGLRVSIVLCSSCVCMCSSPRWLLQPTWRTYTSALNLALSAENGTGAWFSKALSLLKCLCERRILYVFAPWPLPAPKPTGEMEHVLRRPTKRRCAFRIWSIGQPSAVLATARNAQNWVVAVLNWSYFFAIVISEQQTPIL</sequence>
<name>A0A6B0V0I2_IXORI</name>
<protein>
    <recommendedName>
        <fullName evidence="3">Secreted protein</fullName>
    </recommendedName>
</protein>
<feature type="chain" id="PRO_5025539389" description="Secreted protein" evidence="1">
    <location>
        <begin position="38"/>
        <end position="188"/>
    </location>
</feature>
<proteinExistence type="predicted"/>
<accession>A0A6B0V0I2</accession>
<evidence type="ECO:0000256" key="1">
    <source>
        <dbReference type="SAM" id="SignalP"/>
    </source>
</evidence>
<organism evidence="2">
    <name type="scientific">Ixodes ricinus</name>
    <name type="common">Common tick</name>
    <name type="synonym">Acarus ricinus</name>
    <dbReference type="NCBI Taxonomy" id="34613"/>
    <lineage>
        <taxon>Eukaryota</taxon>
        <taxon>Metazoa</taxon>
        <taxon>Ecdysozoa</taxon>
        <taxon>Arthropoda</taxon>
        <taxon>Chelicerata</taxon>
        <taxon>Arachnida</taxon>
        <taxon>Acari</taxon>
        <taxon>Parasitiformes</taxon>
        <taxon>Ixodida</taxon>
        <taxon>Ixodoidea</taxon>
        <taxon>Ixodidae</taxon>
        <taxon>Ixodinae</taxon>
        <taxon>Ixodes</taxon>
    </lineage>
</organism>
<keyword evidence="1" id="KW-0732">Signal</keyword>
<evidence type="ECO:0008006" key="3">
    <source>
        <dbReference type="Google" id="ProtNLM"/>
    </source>
</evidence>